<evidence type="ECO:0000313" key="6">
    <source>
        <dbReference type="EMBL" id="CAB9506538.1"/>
    </source>
</evidence>
<keyword evidence="2" id="KW-0472">Membrane</keyword>
<dbReference type="InterPro" id="IPR052334">
    <property type="entry name" value="G8_domain-comF-like"/>
</dbReference>
<dbReference type="Pfam" id="PF24606">
    <property type="entry name" value="CEMIP_beta-hel"/>
    <property type="match status" value="1"/>
</dbReference>
<dbReference type="SMART" id="SM01225">
    <property type="entry name" value="G8"/>
    <property type="match status" value="1"/>
</dbReference>
<dbReference type="GO" id="GO:0005886">
    <property type="term" value="C:plasma membrane"/>
    <property type="evidence" value="ECO:0007669"/>
    <property type="project" value="UniProtKB-SubCell"/>
</dbReference>
<feature type="domain" description="G8" evidence="5">
    <location>
        <begin position="137"/>
        <end position="273"/>
    </location>
</feature>
<dbReference type="InterPro" id="IPR055401">
    <property type="entry name" value="CEMIP_beta-hel_dom"/>
</dbReference>
<dbReference type="EMBL" id="CAICTM010000269">
    <property type="protein sequence ID" value="CAB9506538.1"/>
    <property type="molecule type" value="Genomic_DNA"/>
</dbReference>
<evidence type="ECO:0000256" key="1">
    <source>
        <dbReference type="ARBA" id="ARBA00004236"/>
    </source>
</evidence>
<dbReference type="PANTHER" id="PTHR47687:SF4">
    <property type="entry name" value="G8 DOMAIN-CONTAINING PROTEIN DDB_G0286311-RELATED"/>
    <property type="match status" value="1"/>
</dbReference>
<dbReference type="InterPro" id="IPR011050">
    <property type="entry name" value="Pectin_lyase_fold/virulence"/>
</dbReference>
<dbReference type="AlphaFoldDB" id="A0A9N8DP42"/>
<accession>A0A9N8DP42</accession>
<organism evidence="6 7">
    <name type="scientific">Seminavis robusta</name>
    <dbReference type="NCBI Taxonomy" id="568900"/>
    <lineage>
        <taxon>Eukaryota</taxon>
        <taxon>Sar</taxon>
        <taxon>Stramenopiles</taxon>
        <taxon>Ochrophyta</taxon>
        <taxon>Bacillariophyta</taxon>
        <taxon>Bacillariophyceae</taxon>
        <taxon>Bacillariophycidae</taxon>
        <taxon>Naviculales</taxon>
        <taxon>Naviculaceae</taxon>
        <taxon>Seminavis</taxon>
    </lineage>
</organism>
<evidence type="ECO:0000256" key="3">
    <source>
        <dbReference type="ARBA" id="ARBA00023180"/>
    </source>
</evidence>
<dbReference type="PROSITE" id="PS51484">
    <property type="entry name" value="G8"/>
    <property type="match status" value="1"/>
</dbReference>
<dbReference type="Proteomes" id="UP001153069">
    <property type="component" value="Unassembled WGS sequence"/>
</dbReference>
<evidence type="ECO:0000256" key="2">
    <source>
        <dbReference type="ARBA" id="ARBA00022475"/>
    </source>
</evidence>
<evidence type="ECO:0000256" key="4">
    <source>
        <dbReference type="ARBA" id="ARBA00038413"/>
    </source>
</evidence>
<comment type="caution">
    <text evidence="6">The sequence shown here is derived from an EMBL/GenBank/DDBJ whole genome shotgun (WGS) entry which is preliminary data.</text>
</comment>
<dbReference type="OrthoDB" id="2094524at2759"/>
<sequence>MHLLQCFSDPCCNRSVFSCFTWTCPDDNDKGNDKGNGNDNEYGQRNPDLGLFGAESTYLKSEAKSTPPFINSIRIPEGPYIVAGVNSSERVLIPDTSPPLLAADPYMDLYNSTQSQSQSQTNCPHAQPDLKRWHDPNTWGQLGIPQAGRSVTIPQNTKVWIDLTIPYTLRFITVPSTSQLIIGPNPQYDARTEYTDGTGIHIQAHGIQVFGHLIVGAQTCPSLTPVTITLHGNRPGHTVVPPPAEHIKGISVKGGTLSLHGKRYYHTWARLAKTVEIGTNTILIQQPVNWDTGSKIVLVTTAMKDSREWHQNEVLTVHQVYNNPNQMLGALVIVQENTQYRHIANSAYQGEVALLSRTITIQGAPHDSEPTDPDPLTCHSNHHNWWGSTHMPCANKEITGYGGHVMIWHGGKAFVDGVQLYRMGQTNVLGRYPMHFHLLGDHCSTCYFKSSTIWRSFYRCISIHATNQITVQENVAYDVTGYCYYLEDGVEQNNTIAYNLAAHVHIIGEPAWGTGQKIEPVVERDDLILPADITASGFYITNVHNRIVGNAASGGWAGFAFPNLPQALQTHRQLNFRPSIVTSLEIDGNTAHSTGWWWDHAGGFYFGGVLYYNSQDKLEYNAGRDWNFTDHGRWPCKINSCELLSACYKCNYNDQAWNRVSNSKVFLVPGVAYNSWHGRMEVEGIEAHDVGLALESLSNGFWLKDMLAVCRTGEPIAMPPGASMTRVRGDGFFWYDTNQEHIITDSTFRNCGYRSLQYDQYDASPDRGCSNDPYSGCSSQSSVFGFRVHSDQHTPEVMQGTKNITFENCGRRFYLFNFLGTDAPITVSGRGQGWLDVDGSAANTGFPTLIGSGFGDVKDWWGVDDEVVYDPQGPLRFVRQQRERGIGHISLSWAGLIHDQVGDELCGNGNGASCPRVGTIRHMGPKFSPHAGNAEAMVVTANADIVGPVGGFGWLLELDEGAPKTLRVDIPEIMPDTPLLLSIAYPLGTSVNITQHAARWCRANSEFSCSEPFSSVDSVAEVRNGLGNTYHLGSDGLLTLRIIQGPRDFVGRPDWFLPSYDDPGRNGGFAWARFERGGVILPLVQTGPHLLIEADCEVGETRSAYCRDYPSRLDPDVCPTGYNQTAFDACCRTSDGRSGTECVYASGPSEEEEP</sequence>
<keyword evidence="7" id="KW-1185">Reference proteome</keyword>
<protein>
    <submittedName>
        <fullName evidence="6">G8 domain-containing protein DDB</fullName>
    </submittedName>
</protein>
<dbReference type="SUPFAM" id="SSF51126">
    <property type="entry name" value="Pectin lyase-like"/>
    <property type="match status" value="1"/>
</dbReference>
<keyword evidence="3" id="KW-0325">Glycoprotein</keyword>
<keyword evidence="2" id="KW-1003">Cell membrane</keyword>
<comment type="similarity">
    <text evidence="4">Belongs to the comF family.</text>
</comment>
<name>A0A9N8DP42_9STRA</name>
<reference evidence="6" key="1">
    <citation type="submission" date="2020-06" db="EMBL/GenBank/DDBJ databases">
        <authorList>
            <consortium name="Plant Systems Biology data submission"/>
        </authorList>
    </citation>
    <scope>NUCLEOTIDE SEQUENCE</scope>
    <source>
        <strain evidence="6">D6</strain>
    </source>
</reference>
<evidence type="ECO:0000259" key="5">
    <source>
        <dbReference type="PROSITE" id="PS51484"/>
    </source>
</evidence>
<comment type="subcellular location">
    <subcellularLocation>
        <location evidence="1">Cell membrane</location>
    </subcellularLocation>
</comment>
<dbReference type="PANTHER" id="PTHR47687">
    <property type="entry name" value="G8 DOMAIN-CONTAINING PROTEIN DDB_G0288475-RELATED"/>
    <property type="match status" value="1"/>
</dbReference>
<dbReference type="Pfam" id="PF10162">
    <property type="entry name" value="G8"/>
    <property type="match status" value="1"/>
</dbReference>
<dbReference type="InterPro" id="IPR019316">
    <property type="entry name" value="G8_domain"/>
</dbReference>
<gene>
    <name evidence="6" type="ORF">SEMRO_270_G104270.1</name>
</gene>
<evidence type="ECO:0000313" key="7">
    <source>
        <dbReference type="Proteomes" id="UP001153069"/>
    </source>
</evidence>
<proteinExistence type="inferred from homology"/>